<evidence type="ECO:0000313" key="1">
    <source>
        <dbReference type="EMBL" id="OSQ44884.1"/>
    </source>
</evidence>
<evidence type="ECO:0000313" key="2">
    <source>
        <dbReference type="Proteomes" id="UP000193396"/>
    </source>
</evidence>
<keyword evidence="2" id="KW-1185">Reference proteome</keyword>
<comment type="caution">
    <text evidence="1">The sequence shown here is derived from an EMBL/GenBank/DDBJ whole genome shotgun (WGS) entry which is preliminary data.</text>
</comment>
<accession>A0A1Y2L770</accession>
<proteinExistence type="predicted"/>
<dbReference type="OrthoDB" id="8453416at2"/>
<dbReference type="Proteomes" id="UP000193396">
    <property type="component" value="Unassembled WGS sequence"/>
</dbReference>
<sequence length="454" mass="52762">MSIEQSLTGFGDNCVITRDFTRYDQGYQDKALKYIDNLGALSIALRKFSEYSRTMLASQQLYIYAKWLARYTAYWPELDRMVDRLENSFDDADQCYVARQSSIDGSWGWQYNEFHHKFDATIVRLHELVREGRAPRYPLSFLEPIATAPAMRDYLEKLLVSDIATTGRNQRDEFGSVICCLAQLCFKPSLRRYAQENVLGIELDQSYVDAFRDFLDEIQNPETGYWGPWYVSDGKTYRYDDLSYTFHIVSYRKGRVGYWPNIIRTTLESSTFEYPQGWLSRGAFNNHNNYDVAKIFRYGWPHMRSSERELARDQIAGMLDWCLAQSLKRDGSFVPDSKFYNSLESCYYFGVSFLDEVGYFQSSKRFWTSQKFPYAPVIQSRIRRKLDEFDTENPSVIAAKWKIGPDAVLGDTVQGALPKLANARTARISHLSGDDCASTEEREFEYILRPNNDG</sequence>
<reference evidence="1 2" key="1">
    <citation type="submission" date="2014-03" db="EMBL/GenBank/DDBJ databases">
        <title>The draft genome sequence of Thalassospira alkalitolerans JCM 18968.</title>
        <authorList>
            <person name="Lai Q."/>
            <person name="Shao Z."/>
        </authorList>
    </citation>
    <scope>NUCLEOTIDE SEQUENCE [LARGE SCALE GENOMIC DNA]</scope>
    <source>
        <strain evidence="1 2">JCM 18968</strain>
    </source>
</reference>
<dbReference type="AlphaFoldDB" id="A0A1Y2L770"/>
<dbReference type="RefSeq" id="WP_085620618.1">
    <property type="nucleotide sequence ID" value="NZ_JFKB01000017.1"/>
</dbReference>
<organism evidence="1 2">
    <name type="scientific">Thalassospira alkalitolerans</name>
    <dbReference type="NCBI Taxonomy" id="1293890"/>
    <lineage>
        <taxon>Bacteria</taxon>
        <taxon>Pseudomonadati</taxon>
        <taxon>Pseudomonadota</taxon>
        <taxon>Alphaproteobacteria</taxon>
        <taxon>Rhodospirillales</taxon>
        <taxon>Thalassospiraceae</taxon>
        <taxon>Thalassospira</taxon>
    </lineage>
</organism>
<dbReference type="EMBL" id="JFKB01000017">
    <property type="protein sequence ID" value="OSQ44884.1"/>
    <property type="molecule type" value="Genomic_DNA"/>
</dbReference>
<dbReference type="STRING" id="1293890.TALK_18385"/>
<protein>
    <submittedName>
        <fullName evidence="1">Uncharacterized protein</fullName>
    </submittedName>
</protein>
<name>A0A1Y2L770_9PROT</name>
<gene>
    <name evidence="1" type="ORF">TALK_18385</name>
</gene>